<proteinExistence type="inferred from homology"/>
<comment type="cofactor">
    <cofactor evidence="8">
        <name>Zn(2+)</name>
        <dbReference type="ChEBI" id="CHEBI:29105"/>
    </cofactor>
    <text evidence="8">Binds 1 zinc ion.</text>
</comment>
<evidence type="ECO:0000256" key="7">
    <source>
        <dbReference type="ARBA" id="ARBA00022833"/>
    </source>
</evidence>
<comment type="subcellular location">
    <subcellularLocation>
        <location evidence="8">Cytoplasm</location>
    </subcellularLocation>
</comment>
<dbReference type="RefSeq" id="WP_338516192.1">
    <property type="nucleotide sequence ID" value="NZ_CP135137.1"/>
</dbReference>
<keyword evidence="10" id="KW-1185">Reference proteome</keyword>
<name>A0ABZ2H0L2_9GAMM</name>
<feature type="binding site" evidence="8">
    <location>
        <position position="126"/>
    </location>
    <ligand>
        <name>Zn(2+)</name>
        <dbReference type="ChEBI" id="CHEBI:29105"/>
        <note>catalytic</note>
    </ligand>
</feature>
<evidence type="ECO:0000256" key="5">
    <source>
        <dbReference type="ARBA" id="ARBA00022759"/>
    </source>
</evidence>
<evidence type="ECO:0000256" key="2">
    <source>
        <dbReference type="ARBA" id="ARBA00022517"/>
    </source>
</evidence>
<dbReference type="PANTHER" id="PTHR46986:SF1">
    <property type="entry name" value="ENDORIBONUCLEASE YBEY, CHLOROPLASTIC"/>
    <property type="match status" value="1"/>
</dbReference>
<feature type="binding site" evidence="8">
    <location>
        <position position="116"/>
    </location>
    <ligand>
        <name>Zn(2+)</name>
        <dbReference type="ChEBI" id="CHEBI:29105"/>
        <note>catalytic</note>
    </ligand>
</feature>
<dbReference type="PROSITE" id="PS01306">
    <property type="entry name" value="UPF0054"/>
    <property type="match status" value="1"/>
</dbReference>
<evidence type="ECO:0000256" key="4">
    <source>
        <dbReference type="ARBA" id="ARBA00022723"/>
    </source>
</evidence>
<keyword evidence="5 8" id="KW-0255">Endonuclease</keyword>
<evidence type="ECO:0000313" key="10">
    <source>
        <dbReference type="Proteomes" id="UP001368618"/>
    </source>
</evidence>
<protein>
    <recommendedName>
        <fullName evidence="8">Endoribonuclease YbeY</fullName>
        <ecNumber evidence="8">3.1.-.-</ecNumber>
    </recommendedName>
</protein>
<comment type="similarity">
    <text evidence="1 8">Belongs to the endoribonuclease YbeY family.</text>
</comment>
<dbReference type="Proteomes" id="UP001368618">
    <property type="component" value="Chromosome"/>
</dbReference>
<sequence length="151" mass="17976">MKKKYYIDIQYSHKNYIPIKTKTIIFWAKLILKNLIKTAEITIKFVCPNEIIQLNYLYRKKNKITNILSFPSSISTYKKLNYQFLGDIIICTKILKIESKKIDQPFKKYLALMIIHGILHLLGFNHIEKKEKIIMKNLENKLLIKLGFKLK</sequence>
<dbReference type="EMBL" id="CP135137">
    <property type="protein sequence ID" value="WWR11648.1"/>
    <property type="molecule type" value="Genomic_DNA"/>
</dbReference>
<reference evidence="9" key="1">
    <citation type="submission" date="2023-09" db="EMBL/GenBank/DDBJ databases">
        <title>Genomes of two closely related lineages of the louse Polyplax serrata with different host specificities.</title>
        <authorList>
            <person name="Martinu J."/>
            <person name="Tarabai H."/>
            <person name="Stefka J."/>
            <person name="Hypsa V."/>
        </authorList>
    </citation>
    <scope>NUCLEOTIDE SEQUENCE [LARGE SCALE GENOMIC DNA]</scope>
    <source>
        <strain evidence="9">98ZLc_SE</strain>
    </source>
</reference>
<comment type="function">
    <text evidence="8">Single strand-specific metallo-endoribonuclease involved in late-stage 70S ribosome quality control and in maturation of the 3' terminus of the 16S rRNA.</text>
</comment>
<evidence type="ECO:0000256" key="3">
    <source>
        <dbReference type="ARBA" id="ARBA00022722"/>
    </source>
</evidence>
<keyword evidence="6 8" id="KW-0378">Hydrolase</keyword>
<dbReference type="Pfam" id="PF02130">
    <property type="entry name" value="YbeY"/>
    <property type="match status" value="1"/>
</dbReference>
<keyword evidence="3 8" id="KW-0540">Nuclease</keyword>
<accession>A0ABZ2H0L2</accession>
<dbReference type="EC" id="3.1.-.-" evidence="8"/>
<evidence type="ECO:0000313" key="9">
    <source>
        <dbReference type="EMBL" id="WWR11648.1"/>
    </source>
</evidence>
<keyword evidence="4 8" id="KW-0479">Metal-binding</keyword>
<evidence type="ECO:0000256" key="8">
    <source>
        <dbReference type="HAMAP-Rule" id="MF_00009"/>
    </source>
</evidence>
<keyword evidence="8" id="KW-0698">rRNA processing</keyword>
<dbReference type="PANTHER" id="PTHR46986">
    <property type="entry name" value="ENDORIBONUCLEASE YBEY, CHLOROPLASTIC"/>
    <property type="match status" value="1"/>
</dbReference>
<dbReference type="InterPro" id="IPR002036">
    <property type="entry name" value="YbeY"/>
</dbReference>
<dbReference type="HAMAP" id="MF_00009">
    <property type="entry name" value="Endoribonucl_YbeY"/>
    <property type="match status" value="1"/>
</dbReference>
<feature type="binding site" evidence="8">
    <location>
        <position position="120"/>
    </location>
    <ligand>
        <name>Zn(2+)</name>
        <dbReference type="ChEBI" id="CHEBI:29105"/>
        <note>catalytic</note>
    </ligand>
</feature>
<dbReference type="InterPro" id="IPR020549">
    <property type="entry name" value="YbeY_CS"/>
</dbReference>
<gene>
    <name evidence="8 9" type="primary">ybeY</name>
    <name evidence="9" type="ORF">RQL39_00550</name>
</gene>
<keyword evidence="8" id="KW-0963">Cytoplasm</keyword>
<evidence type="ECO:0000256" key="1">
    <source>
        <dbReference type="ARBA" id="ARBA00010875"/>
    </source>
</evidence>
<evidence type="ECO:0000256" key="6">
    <source>
        <dbReference type="ARBA" id="ARBA00022801"/>
    </source>
</evidence>
<organism evidence="9 10">
    <name type="scientific">Candidatus Legionella polyplacis</name>
    <dbReference type="NCBI Taxonomy" id="2005262"/>
    <lineage>
        <taxon>Bacteria</taxon>
        <taxon>Pseudomonadati</taxon>
        <taxon>Pseudomonadota</taxon>
        <taxon>Gammaproteobacteria</taxon>
        <taxon>Legionellales</taxon>
        <taxon>Legionellaceae</taxon>
        <taxon>Legionella</taxon>
    </lineage>
</organism>
<dbReference type="SUPFAM" id="SSF55486">
    <property type="entry name" value="Metalloproteases ('zincins'), catalytic domain"/>
    <property type="match status" value="1"/>
</dbReference>
<dbReference type="Gene3D" id="3.40.390.30">
    <property type="entry name" value="Metalloproteases ('zincins'), catalytic domain"/>
    <property type="match status" value="1"/>
</dbReference>
<keyword evidence="7 8" id="KW-0862">Zinc</keyword>
<dbReference type="NCBIfam" id="TIGR00043">
    <property type="entry name" value="rRNA maturation RNase YbeY"/>
    <property type="match status" value="1"/>
</dbReference>
<keyword evidence="2 8" id="KW-0690">Ribosome biogenesis</keyword>
<dbReference type="InterPro" id="IPR023091">
    <property type="entry name" value="MetalPrtase_cat_dom_sf_prd"/>
</dbReference>